<sequence>MHVPREEDGNNFGVEVQAQFNAKLGEYLKWCDDTQDENKVYHQARAEIIRQMEFERAVEERETVCEKEGK</sequence>
<dbReference type="GO" id="GO:0008537">
    <property type="term" value="C:proteasome activator complex"/>
    <property type="evidence" value="ECO:0007669"/>
    <property type="project" value="InterPro"/>
</dbReference>
<organism evidence="3">
    <name type="scientific">Perkinsus marinus (strain ATCC 50983 / TXsc)</name>
    <dbReference type="NCBI Taxonomy" id="423536"/>
    <lineage>
        <taxon>Eukaryota</taxon>
        <taxon>Sar</taxon>
        <taxon>Alveolata</taxon>
        <taxon>Perkinsozoa</taxon>
        <taxon>Perkinsea</taxon>
        <taxon>Perkinsida</taxon>
        <taxon>Perkinsidae</taxon>
        <taxon>Perkinsus</taxon>
    </lineage>
</organism>
<dbReference type="SUPFAM" id="SSF47216">
    <property type="entry name" value="Proteasome activator"/>
    <property type="match status" value="1"/>
</dbReference>
<dbReference type="InterPro" id="IPR003186">
    <property type="entry name" value="PA28_C"/>
</dbReference>
<gene>
    <name evidence="2" type="ORF">Pmar_PMAR013540</name>
</gene>
<proteinExistence type="predicted"/>
<protein>
    <recommendedName>
        <fullName evidence="1">Proteasome activator PA28 C-terminal domain-containing protein</fullName>
    </recommendedName>
</protein>
<dbReference type="Proteomes" id="UP000007800">
    <property type="component" value="Unassembled WGS sequence"/>
</dbReference>
<dbReference type="EMBL" id="GG675351">
    <property type="protein sequence ID" value="EER13296.1"/>
    <property type="molecule type" value="Genomic_DNA"/>
</dbReference>
<accession>C5KQE7</accession>
<reference evidence="2 3" key="1">
    <citation type="submission" date="2008-07" db="EMBL/GenBank/DDBJ databases">
        <authorList>
            <person name="El-Sayed N."/>
            <person name="Caler E."/>
            <person name="Inman J."/>
            <person name="Amedeo P."/>
            <person name="Hass B."/>
            <person name="Wortman J."/>
        </authorList>
    </citation>
    <scope>NUCLEOTIDE SEQUENCE [LARGE SCALE GENOMIC DNA]</scope>
    <source>
        <strain evidence="3">ATCC 50983 / TXsc</strain>
    </source>
</reference>
<dbReference type="GeneID" id="9041300"/>
<feature type="domain" description="Proteasome activator PA28 C-terminal" evidence="1">
    <location>
        <begin position="2"/>
        <end position="61"/>
    </location>
</feature>
<keyword evidence="3" id="KW-1185">Reference proteome</keyword>
<evidence type="ECO:0000259" key="1">
    <source>
        <dbReference type="Pfam" id="PF02252"/>
    </source>
</evidence>
<dbReference type="RefSeq" id="XP_002781501.1">
    <property type="nucleotide sequence ID" value="XM_002781455.1"/>
</dbReference>
<dbReference type="AlphaFoldDB" id="C5KQE7"/>
<evidence type="ECO:0000313" key="3">
    <source>
        <dbReference type="Proteomes" id="UP000007800"/>
    </source>
</evidence>
<dbReference type="InterPro" id="IPR036997">
    <property type="entry name" value="PA28_C_sf"/>
</dbReference>
<dbReference type="InParanoid" id="C5KQE7"/>
<evidence type="ECO:0000313" key="2">
    <source>
        <dbReference type="EMBL" id="EER13296.1"/>
    </source>
</evidence>
<dbReference type="Pfam" id="PF02252">
    <property type="entry name" value="PA28_C"/>
    <property type="match status" value="1"/>
</dbReference>
<name>C5KQE7_PERM5</name>
<dbReference type="InterPro" id="IPR036252">
    <property type="entry name" value="Proteasome_activ_sf"/>
</dbReference>
<dbReference type="OrthoDB" id="416516at2759"/>
<feature type="non-terminal residue" evidence="2">
    <location>
        <position position="70"/>
    </location>
</feature>
<dbReference type="Gene3D" id="1.20.120.180">
    <property type="entry name" value="Proteasome activator pa28, C-terminal domain"/>
    <property type="match status" value="1"/>
</dbReference>